<evidence type="ECO:0000313" key="2">
    <source>
        <dbReference type="EMBL" id="BBH93910.1"/>
    </source>
</evidence>
<sequence>MKGRSREWRQPGSVRASLPAGGCARYTMAQVFITLHYWNQFLILATGAITTIWGFFLFFTKRTETFSPAWRIALIVTGCVAALQGLLGVIMVLMGLRPGTGTGLYWLHYVYGAIVVFILPVALTYSSSGKNVRRDVLIFSIATLILVAAAIRAMMTGPA</sequence>
<organism evidence="2">
    <name type="scientific">Thermogemmatispora argillosa</name>
    <dbReference type="NCBI Taxonomy" id="2045280"/>
    <lineage>
        <taxon>Bacteria</taxon>
        <taxon>Bacillati</taxon>
        <taxon>Chloroflexota</taxon>
        <taxon>Ktedonobacteria</taxon>
        <taxon>Thermogemmatisporales</taxon>
        <taxon>Thermogemmatisporaceae</taxon>
        <taxon>Thermogemmatispora</taxon>
    </lineage>
</organism>
<dbReference type="EMBL" id="AP019377">
    <property type="protein sequence ID" value="BBH93910.1"/>
    <property type="molecule type" value="Genomic_DNA"/>
</dbReference>
<evidence type="ECO:0000256" key="1">
    <source>
        <dbReference type="SAM" id="Phobius"/>
    </source>
</evidence>
<proteinExistence type="predicted"/>
<feature type="transmembrane region" description="Helical" evidence="1">
    <location>
        <begin position="37"/>
        <end position="60"/>
    </location>
</feature>
<gene>
    <name evidence="2" type="ORF">KTA_21090</name>
</gene>
<dbReference type="AlphaFoldDB" id="A0A455T244"/>
<keyword evidence="1" id="KW-0812">Transmembrane</keyword>
<feature type="transmembrane region" description="Helical" evidence="1">
    <location>
        <begin position="137"/>
        <end position="155"/>
    </location>
</feature>
<keyword evidence="1" id="KW-0472">Membrane</keyword>
<feature type="transmembrane region" description="Helical" evidence="1">
    <location>
        <begin position="106"/>
        <end position="125"/>
    </location>
</feature>
<feature type="transmembrane region" description="Helical" evidence="1">
    <location>
        <begin position="72"/>
        <end position="94"/>
    </location>
</feature>
<name>A0A455T244_9CHLR</name>
<protein>
    <recommendedName>
        <fullName evidence="3">Cytochrome b561 domain-containing protein</fullName>
    </recommendedName>
</protein>
<keyword evidence="1" id="KW-1133">Transmembrane helix</keyword>
<evidence type="ECO:0008006" key="3">
    <source>
        <dbReference type="Google" id="ProtNLM"/>
    </source>
</evidence>
<reference evidence="2" key="1">
    <citation type="submission" date="2018-12" db="EMBL/GenBank/DDBJ databases">
        <title>Novel natural products biosynthetic potential of the class Ktedonobacteria.</title>
        <authorList>
            <person name="Zheng Y."/>
            <person name="Saitou A."/>
            <person name="Wang C.M."/>
            <person name="Toyoda A."/>
            <person name="Minakuchi Y."/>
            <person name="Sekiguchi Y."/>
            <person name="Ueda K."/>
            <person name="Takano H."/>
            <person name="Sakai Y."/>
            <person name="Yokota A."/>
            <person name="Yabe S."/>
        </authorList>
    </citation>
    <scope>NUCLEOTIDE SEQUENCE</scope>
    <source>
        <strain evidence="2">A3-2</strain>
    </source>
</reference>
<accession>A0A455T244</accession>